<gene>
    <name evidence="1" type="ORF">CCMP2556_LOCUS12440</name>
</gene>
<accession>A0ABP0JPU3</accession>
<evidence type="ECO:0000313" key="2">
    <source>
        <dbReference type="Proteomes" id="UP001642484"/>
    </source>
</evidence>
<dbReference type="Proteomes" id="UP001642484">
    <property type="component" value="Unassembled WGS sequence"/>
</dbReference>
<evidence type="ECO:0000313" key="1">
    <source>
        <dbReference type="EMBL" id="CAK9016280.1"/>
    </source>
</evidence>
<protein>
    <submittedName>
        <fullName evidence="1">Uncharacterized protein</fullName>
    </submittedName>
</protein>
<organism evidence="1 2">
    <name type="scientific">Durusdinium trenchii</name>
    <dbReference type="NCBI Taxonomy" id="1381693"/>
    <lineage>
        <taxon>Eukaryota</taxon>
        <taxon>Sar</taxon>
        <taxon>Alveolata</taxon>
        <taxon>Dinophyceae</taxon>
        <taxon>Suessiales</taxon>
        <taxon>Symbiodiniaceae</taxon>
        <taxon>Durusdinium</taxon>
    </lineage>
</organism>
<proteinExistence type="predicted"/>
<feature type="non-terminal residue" evidence="1">
    <location>
        <position position="1"/>
    </location>
</feature>
<sequence>VTFLLLMNYFRPTARILIEQPTSSWMYKQTRMLEAISRWKVKKYLTYMGSWGAPLMKGTHLMSNFSCSAIVRKATKSLRETVAKRLKTLNEKRLAKGLPATEFWVRDRRGKFHGGKDLSSTAIYPQRFATAILKEWERSL</sequence>
<keyword evidence="2" id="KW-1185">Reference proteome</keyword>
<name>A0ABP0JPU3_9DINO</name>
<comment type="caution">
    <text evidence="1">The sequence shown here is derived from an EMBL/GenBank/DDBJ whole genome shotgun (WGS) entry which is preliminary data.</text>
</comment>
<reference evidence="1 2" key="1">
    <citation type="submission" date="2024-02" db="EMBL/GenBank/DDBJ databases">
        <authorList>
            <person name="Chen Y."/>
            <person name="Shah S."/>
            <person name="Dougan E. K."/>
            <person name="Thang M."/>
            <person name="Chan C."/>
        </authorList>
    </citation>
    <scope>NUCLEOTIDE SEQUENCE [LARGE SCALE GENOMIC DNA]</scope>
</reference>
<dbReference type="EMBL" id="CAXAMN010006039">
    <property type="protein sequence ID" value="CAK9016280.1"/>
    <property type="molecule type" value="Genomic_DNA"/>
</dbReference>